<keyword evidence="10" id="KW-0275">Fatty acid biosynthesis</keyword>
<keyword evidence="3" id="KW-0596">Phosphopantetheine</keyword>
<keyword evidence="5" id="KW-0597">Phosphoprotein</keyword>
<keyword evidence="8" id="KW-0249">Electron transport</keyword>
<evidence type="ECO:0000313" key="15">
    <source>
        <dbReference type="EMBL" id="KAG2283227.1"/>
    </source>
</evidence>
<sequence length="214" mass="24330">MVYLKSDGKPQRRALSLSSMMLTYRPDRVQRKAGPRLIEEDDRLSLPLSYLPLQRKEYDLENRKKLSFAVSQPLSSTRKMHCIRSSILQHLRLRVPVRSVLLLEKENVLISKMNFTSGGGQDQVLSKVIELVKKYDTTSASKVTETADFKKDLSLDSLDRVEIVMAIEEEFSVEIPDEKADKLTCCADIASFIVSETQSKAPESCLYFLSSLFC</sequence>
<keyword evidence="6" id="KW-0679">Respiratory chain</keyword>
<reference evidence="15 16" key="1">
    <citation type="submission" date="2020-02" db="EMBL/GenBank/DDBJ databases">
        <authorList>
            <person name="Ma Q."/>
            <person name="Huang Y."/>
            <person name="Song X."/>
            <person name="Pei D."/>
        </authorList>
    </citation>
    <scope>NUCLEOTIDE SEQUENCE [LARGE SCALE GENOMIC DNA]</scope>
    <source>
        <strain evidence="15">Sxm20200214</strain>
        <tissue evidence="15">Leaf</tissue>
    </source>
</reference>
<name>A0A8X7R8N2_BRACI</name>
<gene>
    <name evidence="15" type="ORF">Bca52824_054447</name>
</gene>
<dbReference type="InterPro" id="IPR036736">
    <property type="entry name" value="ACP-like_sf"/>
</dbReference>
<comment type="pathway">
    <text evidence="1">Lipid metabolism; fatty acid biosynthesis.</text>
</comment>
<dbReference type="HAMAP" id="MF_01217">
    <property type="entry name" value="Acyl_carrier"/>
    <property type="match status" value="1"/>
</dbReference>
<comment type="caution">
    <text evidence="15">The sequence shown here is derived from an EMBL/GenBank/DDBJ whole genome shotgun (WGS) entry which is preliminary data.</text>
</comment>
<dbReference type="GO" id="GO:0000035">
    <property type="term" value="F:acyl binding"/>
    <property type="evidence" value="ECO:0007669"/>
    <property type="project" value="TreeGrafter"/>
</dbReference>
<accession>A0A8X7R8N2</accession>
<dbReference type="NCBIfam" id="TIGR00517">
    <property type="entry name" value="acyl_carrier"/>
    <property type="match status" value="1"/>
</dbReference>
<dbReference type="EMBL" id="JAAMPC010000011">
    <property type="protein sequence ID" value="KAG2283227.1"/>
    <property type="molecule type" value="Genomic_DNA"/>
</dbReference>
<organism evidence="15 16">
    <name type="scientific">Brassica carinata</name>
    <name type="common">Ethiopian mustard</name>
    <name type="synonym">Abyssinian cabbage</name>
    <dbReference type="NCBI Taxonomy" id="52824"/>
    <lineage>
        <taxon>Eukaryota</taxon>
        <taxon>Viridiplantae</taxon>
        <taxon>Streptophyta</taxon>
        <taxon>Embryophyta</taxon>
        <taxon>Tracheophyta</taxon>
        <taxon>Spermatophyta</taxon>
        <taxon>Magnoliopsida</taxon>
        <taxon>eudicotyledons</taxon>
        <taxon>Gunneridae</taxon>
        <taxon>Pentapetalae</taxon>
        <taxon>rosids</taxon>
        <taxon>malvids</taxon>
        <taxon>Brassicales</taxon>
        <taxon>Brassicaceae</taxon>
        <taxon>Brassiceae</taxon>
        <taxon>Brassica</taxon>
    </lineage>
</organism>
<evidence type="ECO:0000256" key="5">
    <source>
        <dbReference type="ARBA" id="ARBA00022553"/>
    </source>
</evidence>
<keyword evidence="7" id="KW-0276">Fatty acid metabolism</keyword>
<keyword evidence="16" id="KW-1185">Reference proteome</keyword>
<dbReference type="InterPro" id="IPR003231">
    <property type="entry name" value="ACP"/>
</dbReference>
<comment type="subunit">
    <text evidence="13">Complex I is composed of at least 49 different subunits.</text>
</comment>
<evidence type="ECO:0000256" key="4">
    <source>
        <dbReference type="ARBA" id="ARBA00022516"/>
    </source>
</evidence>
<dbReference type="GO" id="GO:0000036">
    <property type="term" value="F:acyl carrier activity"/>
    <property type="evidence" value="ECO:0007669"/>
    <property type="project" value="TreeGrafter"/>
</dbReference>
<dbReference type="GO" id="GO:0005739">
    <property type="term" value="C:mitochondrion"/>
    <property type="evidence" value="ECO:0007669"/>
    <property type="project" value="UniProtKB-ARBA"/>
</dbReference>
<evidence type="ECO:0000259" key="14">
    <source>
        <dbReference type="PROSITE" id="PS50075"/>
    </source>
</evidence>
<evidence type="ECO:0000256" key="13">
    <source>
        <dbReference type="ARBA" id="ARBA00063067"/>
    </source>
</evidence>
<dbReference type="OrthoDB" id="448946at2759"/>
<proteinExistence type="inferred from homology"/>
<evidence type="ECO:0000256" key="8">
    <source>
        <dbReference type="ARBA" id="ARBA00022982"/>
    </source>
</evidence>
<dbReference type="AlphaFoldDB" id="A0A8X7R8N2"/>
<dbReference type="Pfam" id="PF14573">
    <property type="entry name" value="PP-binding_2"/>
    <property type="match status" value="1"/>
</dbReference>
<evidence type="ECO:0000256" key="9">
    <source>
        <dbReference type="ARBA" id="ARBA00023098"/>
    </source>
</evidence>
<comment type="similarity">
    <text evidence="2">Belongs to the acyl carrier protein (ACP) family.</text>
</comment>
<dbReference type="PROSITE" id="PS50075">
    <property type="entry name" value="CARRIER"/>
    <property type="match status" value="1"/>
</dbReference>
<evidence type="ECO:0000256" key="2">
    <source>
        <dbReference type="ARBA" id="ARBA00010930"/>
    </source>
</evidence>
<evidence type="ECO:0000256" key="1">
    <source>
        <dbReference type="ARBA" id="ARBA00005194"/>
    </source>
</evidence>
<evidence type="ECO:0000256" key="6">
    <source>
        <dbReference type="ARBA" id="ARBA00022660"/>
    </source>
</evidence>
<dbReference type="Gene3D" id="1.10.1200.10">
    <property type="entry name" value="ACP-like"/>
    <property type="match status" value="1"/>
</dbReference>
<comment type="function">
    <text evidence="12">Carrier of the growing fatty acid chain in fatty acid biosynthesis. May be involved in the synthesis of short and medium chain fatty acids. Accessory and non-catalytic subunit of the mitochondrial membrane respiratory chain NADH dehydrogenase (Complex I), which functions in the transfer of electrons from NADH to the respiratory chain.</text>
</comment>
<dbReference type="SUPFAM" id="SSF47336">
    <property type="entry name" value="ACP-like"/>
    <property type="match status" value="1"/>
</dbReference>
<dbReference type="PANTHER" id="PTHR20863:SF60">
    <property type="entry name" value="ACYL CARRIER PROTEIN 3, MITOCHONDRIAL"/>
    <property type="match status" value="1"/>
</dbReference>
<protein>
    <recommendedName>
        <fullName evidence="11">NADH-ubiquinone oxidoreductase 9.6 kDa subunit</fullName>
    </recommendedName>
</protein>
<evidence type="ECO:0000313" key="16">
    <source>
        <dbReference type="Proteomes" id="UP000886595"/>
    </source>
</evidence>
<dbReference type="FunFam" id="1.10.1200.10:FF:000003">
    <property type="entry name" value="Acyl carrier protein"/>
    <property type="match status" value="1"/>
</dbReference>
<evidence type="ECO:0000256" key="3">
    <source>
        <dbReference type="ARBA" id="ARBA00022450"/>
    </source>
</evidence>
<dbReference type="PANTHER" id="PTHR20863">
    <property type="entry name" value="ACYL CARRIER PROTEIN"/>
    <property type="match status" value="1"/>
</dbReference>
<feature type="domain" description="Carrier" evidence="14">
    <location>
        <begin position="119"/>
        <end position="197"/>
    </location>
</feature>
<dbReference type="Proteomes" id="UP000886595">
    <property type="component" value="Unassembled WGS sequence"/>
</dbReference>
<dbReference type="InterPro" id="IPR009081">
    <property type="entry name" value="PP-bd_ACP"/>
</dbReference>
<keyword evidence="6" id="KW-0813">Transport</keyword>
<evidence type="ECO:0000256" key="10">
    <source>
        <dbReference type="ARBA" id="ARBA00023160"/>
    </source>
</evidence>
<evidence type="ECO:0000256" key="11">
    <source>
        <dbReference type="ARBA" id="ARBA00030339"/>
    </source>
</evidence>
<keyword evidence="9" id="KW-0443">Lipid metabolism</keyword>
<evidence type="ECO:0000256" key="12">
    <source>
        <dbReference type="ARBA" id="ARBA00057783"/>
    </source>
</evidence>
<keyword evidence="4" id="KW-0444">Lipid biosynthesis</keyword>
<evidence type="ECO:0000256" key="7">
    <source>
        <dbReference type="ARBA" id="ARBA00022832"/>
    </source>
</evidence>